<gene>
    <name evidence="1" type="ORF">BXZ70DRAFT_509223</name>
</gene>
<dbReference type="Proteomes" id="UP000813824">
    <property type="component" value="Unassembled WGS sequence"/>
</dbReference>
<evidence type="ECO:0008006" key="3">
    <source>
        <dbReference type="Google" id="ProtNLM"/>
    </source>
</evidence>
<proteinExistence type="predicted"/>
<reference evidence="1" key="1">
    <citation type="journal article" date="2021" name="New Phytol.">
        <title>Evolutionary innovations through gain and loss of genes in the ectomycorrhizal Boletales.</title>
        <authorList>
            <person name="Wu G."/>
            <person name="Miyauchi S."/>
            <person name="Morin E."/>
            <person name="Kuo A."/>
            <person name="Drula E."/>
            <person name="Varga T."/>
            <person name="Kohler A."/>
            <person name="Feng B."/>
            <person name="Cao Y."/>
            <person name="Lipzen A."/>
            <person name="Daum C."/>
            <person name="Hundley H."/>
            <person name="Pangilinan J."/>
            <person name="Johnson J."/>
            <person name="Barry K."/>
            <person name="LaButti K."/>
            <person name="Ng V."/>
            <person name="Ahrendt S."/>
            <person name="Min B."/>
            <person name="Choi I.G."/>
            <person name="Park H."/>
            <person name="Plett J.M."/>
            <person name="Magnuson J."/>
            <person name="Spatafora J.W."/>
            <person name="Nagy L.G."/>
            <person name="Henrissat B."/>
            <person name="Grigoriev I.V."/>
            <person name="Yang Z.L."/>
            <person name="Xu J."/>
            <person name="Martin F.M."/>
        </authorList>
    </citation>
    <scope>NUCLEOTIDE SEQUENCE</scope>
    <source>
        <strain evidence="1">KKN 215</strain>
    </source>
</reference>
<keyword evidence="2" id="KW-1185">Reference proteome</keyword>
<comment type="caution">
    <text evidence="1">The sequence shown here is derived from an EMBL/GenBank/DDBJ whole genome shotgun (WGS) entry which is preliminary data.</text>
</comment>
<accession>A0A8K0UXC1</accession>
<organism evidence="1 2">
    <name type="scientific">Cristinia sonorae</name>
    <dbReference type="NCBI Taxonomy" id="1940300"/>
    <lineage>
        <taxon>Eukaryota</taxon>
        <taxon>Fungi</taxon>
        <taxon>Dikarya</taxon>
        <taxon>Basidiomycota</taxon>
        <taxon>Agaricomycotina</taxon>
        <taxon>Agaricomycetes</taxon>
        <taxon>Agaricomycetidae</taxon>
        <taxon>Agaricales</taxon>
        <taxon>Pleurotineae</taxon>
        <taxon>Stephanosporaceae</taxon>
        <taxon>Cristinia</taxon>
    </lineage>
</organism>
<sequence>MENLTDAATSAIVDEMIVQSKSINDALPTEVLTEILLSIVRGASYWHSPSYVWCERYNFMLVCKLWKDIALACPYIWSTIILQESRGAGAPESTPIQTLLSRSKTVPLTVGIQTVNPTSDAIHAVFKEMHRIEELVIHHPHQVLPHPNPPILKTLPWSTTRAPLLRRLQTTEAQLWAGASSVFTPDSPSSTLFPSLKTLQCIRPSFPGMAVLMAPSLVRLEIRIWDKVTPVSLLLLALRRTPLLEVIQLHDMHLPDTEEEDEVQPNPRFTSLAVDLPKLQRLELSSFYNIQNPIEASMHCSRSWRTLFENVTFPASAQVSFSTHTKSHRDVRQTISFFLDLAGRVSQHAELEGRTSPGPFTTMACTRWFRKVRSAASSHQLWTSDVDSIGPCGRSNPRVQSVDLSPSLVLSVCGRKESDIRALFSDSNTIRDNLVQLTSGVCTLMDHRRFDSADQWISFVGHMVDVGTLLADTVPYLPDALARRPQTQTLANNPKTRNYYPASKADGGYLFPSLKVLVLSNSHFVHNIASIRAPPSSATTSLPIASLELSRWLQDLHTALESRGRVEKLVFGTSNHGRASLSWPGGLQEQFGDVAREVVVCRGVCDSASMSERLGGTVSRAIIDLLVGKEDRV</sequence>
<dbReference type="AlphaFoldDB" id="A0A8K0UXC1"/>
<dbReference type="OrthoDB" id="2870418at2759"/>
<evidence type="ECO:0000313" key="1">
    <source>
        <dbReference type="EMBL" id="KAH8105186.1"/>
    </source>
</evidence>
<dbReference type="EMBL" id="JAEVFJ010000004">
    <property type="protein sequence ID" value="KAH8105186.1"/>
    <property type="molecule type" value="Genomic_DNA"/>
</dbReference>
<evidence type="ECO:0000313" key="2">
    <source>
        <dbReference type="Proteomes" id="UP000813824"/>
    </source>
</evidence>
<name>A0A8K0UXC1_9AGAR</name>
<protein>
    <recommendedName>
        <fullName evidence="3">F-box domain-containing protein</fullName>
    </recommendedName>
</protein>